<dbReference type="EMBL" id="JYIW01000012">
    <property type="protein sequence ID" value="KJL33117.1"/>
    <property type="molecule type" value="Genomic_DNA"/>
</dbReference>
<dbReference type="SUPFAM" id="SSF52151">
    <property type="entry name" value="FabD/lysophospholipase-like"/>
    <property type="match status" value="1"/>
</dbReference>
<name>A0A0F0LIS0_9MICO</name>
<dbReference type="InterPro" id="IPR002641">
    <property type="entry name" value="PNPLA_dom"/>
</dbReference>
<accession>A0A0F0LIS0</accession>
<reference evidence="3 4" key="1">
    <citation type="submission" date="2015-02" db="EMBL/GenBank/DDBJ databases">
        <title>Draft genome sequences of ten Microbacterium spp. with emphasis on heavy metal contaminated environments.</title>
        <authorList>
            <person name="Corretto E."/>
        </authorList>
    </citation>
    <scope>NUCLEOTIDE SEQUENCE [LARGE SCALE GENOMIC DNA]</scope>
    <source>
        <strain evidence="3 4">BEL4b</strain>
    </source>
</reference>
<organism evidence="3 4">
    <name type="scientific">Microbacterium oxydans</name>
    <dbReference type="NCBI Taxonomy" id="82380"/>
    <lineage>
        <taxon>Bacteria</taxon>
        <taxon>Bacillati</taxon>
        <taxon>Actinomycetota</taxon>
        <taxon>Actinomycetes</taxon>
        <taxon>Micrococcales</taxon>
        <taxon>Microbacteriaceae</taxon>
        <taxon>Microbacterium</taxon>
    </lineage>
</organism>
<keyword evidence="1" id="KW-0443">Lipid metabolism</keyword>
<proteinExistence type="predicted"/>
<dbReference type="Pfam" id="PF01734">
    <property type="entry name" value="Patatin"/>
    <property type="match status" value="1"/>
</dbReference>
<evidence type="ECO:0000313" key="4">
    <source>
        <dbReference type="Proteomes" id="UP000033640"/>
    </source>
</evidence>
<dbReference type="AlphaFoldDB" id="A0A0F0LIS0"/>
<evidence type="ECO:0000259" key="2">
    <source>
        <dbReference type="Pfam" id="PF01734"/>
    </source>
</evidence>
<dbReference type="OrthoDB" id="2339873at2"/>
<sequence>MHTHSSSPSSRRALVLGGGGSTGNAWLIGIVAGLFDAGVDVTAADLTIGTSAGATAAAQLAGASPADLYAATLVPILPRPRPSNLPVEDHLERMHRLIAESSDAADLRRRLGASALEMAGADDPRHAQWRAMVAARFAVHTWPERRMLLTAVDAETAEPVVFDRDSGIDLVDAVAASCSSGFAYRIGDRQFIDGGFWRNENADLAVGCGRVLVLPPFGGRALTPPEWGLQLDAQVAELRAGGSEVLVVGPGDETEHLFFENAMDVSLRAPAAQAGYEQGRAVADGVGEFWGSPLGVDVSPSERD</sequence>
<dbReference type="InterPro" id="IPR016035">
    <property type="entry name" value="Acyl_Trfase/lysoPLipase"/>
</dbReference>
<feature type="domain" description="PNPLA" evidence="2">
    <location>
        <begin position="14"/>
        <end position="205"/>
    </location>
</feature>
<dbReference type="GO" id="GO:0006629">
    <property type="term" value="P:lipid metabolic process"/>
    <property type="evidence" value="ECO:0007669"/>
    <property type="project" value="UniProtKB-KW"/>
</dbReference>
<evidence type="ECO:0000313" key="3">
    <source>
        <dbReference type="EMBL" id="KJL33117.1"/>
    </source>
</evidence>
<gene>
    <name evidence="3" type="ORF">RS83_00165</name>
</gene>
<dbReference type="Proteomes" id="UP000033640">
    <property type="component" value="Unassembled WGS sequence"/>
</dbReference>
<comment type="caution">
    <text evidence="3">The sequence shown here is derived from an EMBL/GenBank/DDBJ whole genome shotgun (WGS) entry which is preliminary data.</text>
</comment>
<evidence type="ECO:0000256" key="1">
    <source>
        <dbReference type="ARBA" id="ARBA00023098"/>
    </source>
</evidence>
<protein>
    <submittedName>
        <fullName evidence="3">Patatin-like phospholipase</fullName>
    </submittedName>
</protein>
<dbReference type="PATRIC" id="fig|82380.11.peg.172"/>
<dbReference type="RefSeq" id="WP_045277605.1">
    <property type="nucleotide sequence ID" value="NZ_JYIW01000012.1"/>
</dbReference>
<dbReference type="Gene3D" id="3.40.1090.10">
    <property type="entry name" value="Cytosolic phospholipase A2 catalytic domain"/>
    <property type="match status" value="2"/>
</dbReference>